<evidence type="ECO:0000256" key="1">
    <source>
        <dbReference type="SAM" id="MobiDB-lite"/>
    </source>
</evidence>
<evidence type="ECO:0000313" key="2">
    <source>
        <dbReference type="EMBL" id="KAG2590101.1"/>
    </source>
</evidence>
<evidence type="ECO:0000313" key="3">
    <source>
        <dbReference type="Proteomes" id="UP000823388"/>
    </source>
</evidence>
<keyword evidence="3" id="KW-1185">Reference proteome</keyword>
<dbReference type="Proteomes" id="UP000823388">
    <property type="component" value="Chromosome 5N"/>
</dbReference>
<name>A0A8T0RUN4_PANVG</name>
<protein>
    <submittedName>
        <fullName evidence="2">Uncharacterized protein</fullName>
    </submittedName>
</protein>
<dbReference type="EMBL" id="CM029046">
    <property type="protein sequence ID" value="KAG2590101.1"/>
    <property type="molecule type" value="Genomic_DNA"/>
</dbReference>
<feature type="compositionally biased region" description="Basic residues" evidence="1">
    <location>
        <begin position="84"/>
        <end position="95"/>
    </location>
</feature>
<sequence length="349" mass="37416">MPLNPTVRTMTRININLPSHVVRQLFFALRRVGGMRHGPIRHHGQRRSVFERLGPRVRRSAVNGSGCGRIFASAVRNLRQDARRGRRWSPVRRGRQASPLAPRLQSQPPSPRRGMDGAGPSNVAPQAVEAPAPPIVEAPAPPVDEVVAVPMEEPMSPTPAPPRYWCDFCKEFTLMPHRRPHSASPTPVVTRTGVPPLDPWFLNTQATPALDAVEIEEEDAVVSGPGSGILINPGGTRAARTGVPPYYIAGPSVPPAAEAPASPPKTRAEAAARMKAHALPSPPPAEALPTSMLRRLLGRKTAAVDRRPGLRRTGAWNPTDLGLPSAEVLNMAVGGSGFYSPDEGESSSN</sequence>
<accession>A0A8T0RUN4</accession>
<organism evidence="2 3">
    <name type="scientific">Panicum virgatum</name>
    <name type="common">Blackwell switchgrass</name>
    <dbReference type="NCBI Taxonomy" id="38727"/>
    <lineage>
        <taxon>Eukaryota</taxon>
        <taxon>Viridiplantae</taxon>
        <taxon>Streptophyta</taxon>
        <taxon>Embryophyta</taxon>
        <taxon>Tracheophyta</taxon>
        <taxon>Spermatophyta</taxon>
        <taxon>Magnoliopsida</taxon>
        <taxon>Liliopsida</taxon>
        <taxon>Poales</taxon>
        <taxon>Poaceae</taxon>
        <taxon>PACMAD clade</taxon>
        <taxon>Panicoideae</taxon>
        <taxon>Panicodae</taxon>
        <taxon>Paniceae</taxon>
        <taxon>Panicinae</taxon>
        <taxon>Panicum</taxon>
        <taxon>Panicum sect. Hiantes</taxon>
    </lineage>
</organism>
<proteinExistence type="predicted"/>
<dbReference type="AlphaFoldDB" id="A0A8T0RUN4"/>
<comment type="caution">
    <text evidence="2">The sequence shown here is derived from an EMBL/GenBank/DDBJ whole genome shotgun (WGS) entry which is preliminary data.</text>
</comment>
<feature type="compositionally biased region" description="Low complexity" evidence="1">
    <location>
        <begin position="98"/>
        <end position="107"/>
    </location>
</feature>
<gene>
    <name evidence="2" type="ORF">PVAP13_5NG386234</name>
</gene>
<feature type="region of interest" description="Disordered" evidence="1">
    <location>
        <begin position="81"/>
        <end position="126"/>
    </location>
</feature>
<reference evidence="2" key="1">
    <citation type="submission" date="2020-05" db="EMBL/GenBank/DDBJ databases">
        <title>WGS assembly of Panicum virgatum.</title>
        <authorList>
            <person name="Lovell J.T."/>
            <person name="Jenkins J."/>
            <person name="Shu S."/>
            <person name="Juenger T.E."/>
            <person name="Schmutz J."/>
        </authorList>
    </citation>
    <scope>NUCLEOTIDE SEQUENCE</scope>
    <source>
        <strain evidence="2">AP13</strain>
    </source>
</reference>